<accession>A0ABR3GQA9</accession>
<dbReference type="Proteomes" id="UP001447188">
    <property type="component" value="Unassembled WGS sequence"/>
</dbReference>
<name>A0ABR3GQA9_9PEZI</name>
<organism evidence="3 4">
    <name type="scientific">Discina gigas</name>
    <dbReference type="NCBI Taxonomy" id="1032678"/>
    <lineage>
        <taxon>Eukaryota</taxon>
        <taxon>Fungi</taxon>
        <taxon>Dikarya</taxon>
        <taxon>Ascomycota</taxon>
        <taxon>Pezizomycotina</taxon>
        <taxon>Pezizomycetes</taxon>
        <taxon>Pezizales</taxon>
        <taxon>Discinaceae</taxon>
        <taxon>Discina</taxon>
    </lineage>
</organism>
<evidence type="ECO:0000313" key="3">
    <source>
        <dbReference type="EMBL" id="KAL0638105.1"/>
    </source>
</evidence>
<dbReference type="EMBL" id="JBBBZM010000026">
    <property type="protein sequence ID" value="KAL0638105.1"/>
    <property type="molecule type" value="Genomic_DNA"/>
</dbReference>
<comment type="caution">
    <text evidence="3">The sequence shown here is derived from an EMBL/GenBank/DDBJ whole genome shotgun (WGS) entry which is preliminary data.</text>
</comment>
<feature type="region of interest" description="Disordered" evidence="1">
    <location>
        <begin position="31"/>
        <end position="65"/>
    </location>
</feature>
<evidence type="ECO:0000256" key="1">
    <source>
        <dbReference type="SAM" id="MobiDB-lite"/>
    </source>
</evidence>
<evidence type="ECO:0000256" key="2">
    <source>
        <dbReference type="SAM" id="SignalP"/>
    </source>
</evidence>
<proteinExistence type="predicted"/>
<feature type="signal peptide" evidence="2">
    <location>
        <begin position="1"/>
        <end position="17"/>
    </location>
</feature>
<keyword evidence="4" id="KW-1185">Reference proteome</keyword>
<keyword evidence="2" id="KW-0732">Signal</keyword>
<evidence type="ECO:0000313" key="4">
    <source>
        <dbReference type="Proteomes" id="UP001447188"/>
    </source>
</evidence>
<gene>
    <name evidence="3" type="ORF">Q9L58_002886</name>
</gene>
<reference evidence="3 4" key="1">
    <citation type="submission" date="2024-02" db="EMBL/GenBank/DDBJ databases">
        <title>Discinaceae phylogenomics.</title>
        <authorList>
            <person name="Dirks A.C."/>
            <person name="James T.Y."/>
        </authorList>
    </citation>
    <scope>NUCLEOTIDE SEQUENCE [LARGE SCALE GENOMIC DNA]</scope>
    <source>
        <strain evidence="3 4">ACD0624</strain>
    </source>
</reference>
<protein>
    <submittedName>
        <fullName evidence="3">Uncharacterized protein</fullName>
    </submittedName>
</protein>
<sequence>MQFTTMITLLFVASAIAAPIGLSDKRQITPTGVNTFGDDGVPSKTDGKGGIVRMSDGANSATGKV</sequence>
<feature type="chain" id="PRO_5046734610" evidence="2">
    <location>
        <begin position="18"/>
        <end position="65"/>
    </location>
</feature>